<gene>
    <name evidence="2" type="ORF">TGEB3V08_LOCUS11165</name>
</gene>
<feature type="domain" description="PiggyBac transposable element-derived protein" evidence="1">
    <location>
        <begin position="25"/>
        <end position="130"/>
    </location>
</feature>
<dbReference type="EMBL" id="OE848292">
    <property type="protein sequence ID" value="CAD7612496.1"/>
    <property type="molecule type" value="Genomic_DNA"/>
</dbReference>
<dbReference type="InterPro" id="IPR029526">
    <property type="entry name" value="PGBD"/>
</dbReference>
<accession>A0A7R9K947</accession>
<dbReference type="AlphaFoldDB" id="A0A7R9K947"/>
<dbReference type="GO" id="GO:0043565">
    <property type="term" value="F:sequence-specific DNA binding"/>
    <property type="evidence" value="ECO:0007669"/>
    <property type="project" value="TreeGrafter"/>
</dbReference>
<reference evidence="2" key="1">
    <citation type="submission" date="2020-11" db="EMBL/GenBank/DDBJ databases">
        <authorList>
            <person name="Tran Van P."/>
        </authorList>
    </citation>
    <scope>NUCLEOTIDE SEQUENCE</scope>
</reference>
<evidence type="ECO:0000259" key="1">
    <source>
        <dbReference type="Pfam" id="PF13843"/>
    </source>
</evidence>
<dbReference type="PANTHER" id="PTHR47055">
    <property type="entry name" value="DDE_TNP_1_7 DOMAIN-CONTAINING PROTEIN"/>
    <property type="match status" value="1"/>
</dbReference>
<protein>
    <recommendedName>
        <fullName evidence="1">PiggyBac transposable element-derived protein domain-containing protein</fullName>
    </recommendedName>
</protein>
<name>A0A7R9K947_TIMGE</name>
<evidence type="ECO:0000313" key="2">
    <source>
        <dbReference type="EMBL" id="CAD7612496.1"/>
    </source>
</evidence>
<proteinExistence type="predicted"/>
<dbReference type="PANTHER" id="PTHR47055:SF3">
    <property type="entry name" value="PHORBOL-ESTER_DAG-TYPE DOMAIN-CONTAINING PROTEIN"/>
    <property type="match status" value="1"/>
</dbReference>
<organism evidence="2">
    <name type="scientific">Timema genevievae</name>
    <name type="common">Walking stick</name>
    <dbReference type="NCBI Taxonomy" id="629358"/>
    <lineage>
        <taxon>Eukaryota</taxon>
        <taxon>Metazoa</taxon>
        <taxon>Ecdysozoa</taxon>
        <taxon>Arthropoda</taxon>
        <taxon>Hexapoda</taxon>
        <taxon>Insecta</taxon>
        <taxon>Pterygota</taxon>
        <taxon>Neoptera</taxon>
        <taxon>Polyneoptera</taxon>
        <taxon>Phasmatodea</taxon>
        <taxon>Timematodea</taxon>
        <taxon>Timematoidea</taxon>
        <taxon>Timematidae</taxon>
        <taxon>Timema</taxon>
    </lineage>
</organism>
<sequence>MDSRRHPLWFFRREPSKWLIERENSPVDLFELFYDTEIISLICDMTNPYAYQTLLICGYSPVPRVRLYWEQAPDQQPSDLDSHRNLHVWYNSNLDNDKFAKVSPLCQKLNERWLEYFYGEINLCVDEATLESTVLNIIAKASRFAKDIKPLITVRLPDTKCVVCRSKYWQQFLSLVDQLLQNLGIRLRQKQNLIFK</sequence>
<dbReference type="InterPro" id="IPR052638">
    <property type="entry name" value="PiggyBac_TE-derived"/>
</dbReference>
<dbReference type="Pfam" id="PF13843">
    <property type="entry name" value="DDE_Tnp_1_7"/>
    <property type="match status" value="1"/>
</dbReference>